<evidence type="ECO:0000256" key="1">
    <source>
        <dbReference type="SAM" id="MobiDB-lite"/>
    </source>
</evidence>
<feature type="region of interest" description="Disordered" evidence="1">
    <location>
        <begin position="254"/>
        <end position="276"/>
    </location>
</feature>
<dbReference type="PANTHER" id="PTHR48090">
    <property type="entry name" value="UNDECAPRENYL-PHOSPHATE 4-DEOXY-4-FORMAMIDO-L-ARABINOSE TRANSFERASE-RELATED"/>
    <property type="match status" value="1"/>
</dbReference>
<evidence type="ECO:0000259" key="2">
    <source>
        <dbReference type="Pfam" id="PF00535"/>
    </source>
</evidence>
<accession>A0ABT6JE80</accession>
<organism evidence="3 4">
    <name type="scientific">Luteimonas endophytica</name>
    <dbReference type="NCBI Taxonomy" id="3042023"/>
    <lineage>
        <taxon>Bacteria</taxon>
        <taxon>Pseudomonadati</taxon>
        <taxon>Pseudomonadota</taxon>
        <taxon>Gammaproteobacteria</taxon>
        <taxon>Lysobacterales</taxon>
        <taxon>Lysobacteraceae</taxon>
        <taxon>Luteimonas</taxon>
    </lineage>
</organism>
<reference evidence="3 4" key="1">
    <citation type="submission" date="2023-04" db="EMBL/GenBank/DDBJ databases">
        <title>Luteimonas endophyticus RD2P54.</title>
        <authorList>
            <person name="Sun J.-Q."/>
        </authorList>
    </citation>
    <scope>NUCLEOTIDE SEQUENCE [LARGE SCALE GENOMIC DNA]</scope>
    <source>
        <strain evidence="3 4">RD2P54</strain>
    </source>
</reference>
<dbReference type="SUPFAM" id="SSF53448">
    <property type="entry name" value="Nucleotide-diphospho-sugar transferases"/>
    <property type="match status" value="1"/>
</dbReference>
<dbReference type="InterPro" id="IPR029044">
    <property type="entry name" value="Nucleotide-diphossugar_trans"/>
</dbReference>
<proteinExistence type="predicted"/>
<dbReference type="Gene3D" id="3.90.550.10">
    <property type="entry name" value="Spore Coat Polysaccharide Biosynthesis Protein SpsA, Chain A"/>
    <property type="match status" value="1"/>
</dbReference>
<protein>
    <submittedName>
        <fullName evidence="3">Glycosyltransferase family 2 protein</fullName>
    </submittedName>
</protein>
<dbReference type="Proteomes" id="UP001156940">
    <property type="component" value="Unassembled WGS sequence"/>
</dbReference>
<dbReference type="PANTHER" id="PTHR48090:SF6">
    <property type="entry name" value="SLR5056 PROTEIN"/>
    <property type="match status" value="1"/>
</dbReference>
<dbReference type="CDD" id="cd04179">
    <property type="entry name" value="DPM_DPG-synthase_like"/>
    <property type="match status" value="1"/>
</dbReference>
<dbReference type="RefSeq" id="WP_280575839.1">
    <property type="nucleotide sequence ID" value="NZ_JARXRM010000045.1"/>
</dbReference>
<dbReference type="InterPro" id="IPR001173">
    <property type="entry name" value="Glyco_trans_2-like"/>
</dbReference>
<gene>
    <name evidence="3" type="ORF">QFW77_16180</name>
</gene>
<evidence type="ECO:0000313" key="3">
    <source>
        <dbReference type="EMBL" id="MDH5824513.1"/>
    </source>
</evidence>
<dbReference type="InterPro" id="IPR050256">
    <property type="entry name" value="Glycosyltransferase_2"/>
</dbReference>
<feature type="domain" description="Glycosyltransferase 2-like" evidence="2">
    <location>
        <begin position="15"/>
        <end position="137"/>
    </location>
</feature>
<keyword evidence="4" id="KW-1185">Reference proteome</keyword>
<sequence length="276" mass="30381">MAELPPRLHRGNVAVVIPALNESLRIREVVEGALARCDRVIVVDDGSDDGTSDRIADLPVTLLRHPRRMGKGASLRDGFREALRQGARAVLTMDGDGQHSAEDIPRLIDCGNRHPGCLVIGARLRKRDCQPWYRRLGNDFGDWGIALGCGFRLVDSQSGQRLYPARVCALENVPGEGFVFEAQMLISAARDAGAGIVSLPVESRYATAGSPVQFRKSHFRLWRDLYGITSHVVVQVLGRGDLLRTWRRTRARPPVIDDPDGDLAAERLSQDPHQAG</sequence>
<dbReference type="EMBL" id="JARXRM010000045">
    <property type="protein sequence ID" value="MDH5824513.1"/>
    <property type="molecule type" value="Genomic_DNA"/>
</dbReference>
<dbReference type="Pfam" id="PF00535">
    <property type="entry name" value="Glycos_transf_2"/>
    <property type="match status" value="1"/>
</dbReference>
<evidence type="ECO:0000313" key="4">
    <source>
        <dbReference type="Proteomes" id="UP001156940"/>
    </source>
</evidence>
<name>A0ABT6JE80_9GAMM</name>
<comment type="caution">
    <text evidence="3">The sequence shown here is derived from an EMBL/GenBank/DDBJ whole genome shotgun (WGS) entry which is preliminary data.</text>
</comment>